<evidence type="ECO:0000313" key="4">
    <source>
        <dbReference type="EMBL" id="EDP55617.1"/>
    </source>
</evidence>
<organism evidence="4 5">
    <name type="scientific">Aspergillus fumigatus (strain CBS 144.89 / FGSC A1163 / CEA10)</name>
    <name type="common">Neosartorya fumigata</name>
    <dbReference type="NCBI Taxonomy" id="451804"/>
    <lineage>
        <taxon>Eukaryota</taxon>
        <taxon>Fungi</taxon>
        <taxon>Dikarya</taxon>
        <taxon>Ascomycota</taxon>
        <taxon>Pezizomycotina</taxon>
        <taxon>Eurotiomycetes</taxon>
        <taxon>Eurotiomycetidae</taxon>
        <taxon>Eurotiales</taxon>
        <taxon>Aspergillaceae</taxon>
        <taxon>Aspergillus</taxon>
        <taxon>Aspergillus subgen. Fumigati</taxon>
    </lineage>
</organism>
<dbReference type="InterPro" id="IPR047122">
    <property type="entry name" value="Trans-enoyl_RdTase-like"/>
</dbReference>
<dbReference type="SUPFAM" id="SSF50129">
    <property type="entry name" value="GroES-like"/>
    <property type="match status" value="1"/>
</dbReference>
<dbReference type="PANTHER" id="PTHR45348">
    <property type="entry name" value="HYPOTHETICAL OXIDOREDUCTASE (EUROFUNG)"/>
    <property type="match status" value="1"/>
</dbReference>
<dbReference type="PhylomeDB" id="B0XML2"/>
<dbReference type="EMBL" id="DS499594">
    <property type="protein sequence ID" value="EDP55617.1"/>
    <property type="molecule type" value="Genomic_DNA"/>
</dbReference>
<dbReference type="Proteomes" id="UP000001699">
    <property type="component" value="Unassembled WGS sequence"/>
</dbReference>
<dbReference type="Gene3D" id="3.90.180.10">
    <property type="entry name" value="Medium-chain alcohol dehydrogenases, catalytic domain"/>
    <property type="match status" value="1"/>
</dbReference>
<keyword evidence="2" id="KW-0560">Oxidoreductase</keyword>
<evidence type="ECO:0000256" key="2">
    <source>
        <dbReference type="ARBA" id="ARBA00023002"/>
    </source>
</evidence>
<protein>
    <submittedName>
        <fullName evidence="4">Uncharacterized protein</fullName>
    </submittedName>
</protein>
<dbReference type="PANTHER" id="PTHR45348:SF2">
    <property type="entry name" value="ZINC-TYPE ALCOHOL DEHYDROGENASE-LIKE PROTEIN C2E1P3.01"/>
    <property type="match status" value="1"/>
</dbReference>
<dbReference type="VEuPathDB" id="FungiDB:AFUB_003140"/>
<keyword evidence="5" id="KW-1185">Reference proteome</keyword>
<dbReference type="GO" id="GO:0016651">
    <property type="term" value="F:oxidoreductase activity, acting on NAD(P)H"/>
    <property type="evidence" value="ECO:0007669"/>
    <property type="project" value="InterPro"/>
</dbReference>
<feature type="region of interest" description="Disordered" evidence="3">
    <location>
        <begin position="1"/>
        <end position="57"/>
    </location>
</feature>
<sequence length="176" mass="19294">MYYGPNRPKRRRTPNGLAKCASGEHAGSFPLATASPGSFSRREHNVMRSSRPGRTPLRMESVDTVAPVLPTTQRTVIIEAGDRVRVRDDMPLPTLEKHQFLIRTEAVVINPSDTKTRTDYTATVVACRPEVTEVKVGDRVCGAQHAMNANTPHRGSFGEHDISSMIIKEDAASSSP</sequence>
<dbReference type="OrthoDB" id="48317at2759"/>
<comment type="similarity">
    <text evidence="1">Belongs to the zinc-containing alcohol dehydrogenase family.</text>
</comment>
<dbReference type="InterPro" id="IPR011032">
    <property type="entry name" value="GroES-like_sf"/>
</dbReference>
<evidence type="ECO:0000256" key="1">
    <source>
        <dbReference type="ARBA" id="ARBA00008072"/>
    </source>
</evidence>
<gene>
    <name evidence="4" type="ORF">AFUB_003140</name>
</gene>
<dbReference type="HOGENOM" id="CLU_1524779_0_0_1"/>
<name>B0XML2_ASPFC</name>
<dbReference type="AlphaFoldDB" id="B0XML2"/>
<reference evidence="4 5" key="1">
    <citation type="journal article" date="2008" name="PLoS Genet.">
        <title>Genomic islands in the pathogenic filamentous fungus Aspergillus fumigatus.</title>
        <authorList>
            <person name="Fedorova N.D."/>
            <person name="Khaldi N."/>
            <person name="Joardar V.S."/>
            <person name="Maiti R."/>
            <person name="Amedeo P."/>
            <person name="Anderson M.J."/>
            <person name="Crabtree J."/>
            <person name="Silva J.C."/>
            <person name="Badger J.H."/>
            <person name="Albarraq A."/>
            <person name="Angiuoli S."/>
            <person name="Bussey H."/>
            <person name="Bowyer P."/>
            <person name="Cotty P.J."/>
            <person name="Dyer P.S."/>
            <person name="Egan A."/>
            <person name="Galens K."/>
            <person name="Fraser-Liggett C.M."/>
            <person name="Haas B.J."/>
            <person name="Inman J.M."/>
            <person name="Kent R."/>
            <person name="Lemieux S."/>
            <person name="Malavazi I."/>
            <person name="Orvis J."/>
            <person name="Roemer T."/>
            <person name="Ronning C.M."/>
            <person name="Sundaram J.P."/>
            <person name="Sutton G."/>
            <person name="Turner G."/>
            <person name="Venter J.C."/>
            <person name="White O.R."/>
            <person name="Whitty B.R."/>
            <person name="Youngman P."/>
            <person name="Wolfe K.H."/>
            <person name="Goldman G.H."/>
            <person name="Wortman J.R."/>
            <person name="Jiang B."/>
            <person name="Denning D.W."/>
            <person name="Nierman W.C."/>
        </authorList>
    </citation>
    <scope>NUCLEOTIDE SEQUENCE [LARGE SCALE GENOMIC DNA]</scope>
    <source>
        <strain evidence="5">CBS 144.89 / FGSC A1163 / CEA10</strain>
    </source>
</reference>
<accession>B0XML2</accession>
<evidence type="ECO:0000256" key="3">
    <source>
        <dbReference type="SAM" id="MobiDB-lite"/>
    </source>
</evidence>
<proteinExistence type="inferred from homology"/>
<evidence type="ECO:0000313" key="5">
    <source>
        <dbReference type="Proteomes" id="UP000001699"/>
    </source>
</evidence>